<dbReference type="OrthoDB" id="2881225at2"/>
<evidence type="ECO:0000313" key="2">
    <source>
        <dbReference type="Proteomes" id="UP000199163"/>
    </source>
</evidence>
<name>A0A1G8FVT5_9BACI</name>
<dbReference type="EMBL" id="FNDK01000013">
    <property type="protein sequence ID" value="SDH86076.1"/>
    <property type="molecule type" value="Genomic_DNA"/>
</dbReference>
<accession>A0A1G8FVT5</accession>
<protein>
    <submittedName>
        <fullName evidence="1">Uncharacterized protein</fullName>
    </submittedName>
</protein>
<reference evidence="1 2" key="1">
    <citation type="submission" date="2016-10" db="EMBL/GenBank/DDBJ databases">
        <authorList>
            <person name="de Groot N.N."/>
        </authorList>
    </citation>
    <scope>NUCLEOTIDE SEQUENCE [LARGE SCALE GENOMIC DNA]</scope>
    <source>
        <strain evidence="1 2">DSM 21632</strain>
    </source>
</reference>
<dbReference type="STRING" id="568899.SAMN05192534_11336"/>
<gene>
    <name evidence="1" type="ORF">SAMN05192534_11336</name>
</gene>
<dbReference type="RefSeq" id="WP_091273929.1">
    <property type="nucleotide sequence ID" value="NZ_FNDK01000013.1"/>
</dbReference>
<keyword evidence="2" id="KW-1185">Reference proteome</keyword>
<organism evidence="1 2">
    <name type="scientific">Alteribacillus persepolensis</name>
    <dbReference type="NCBI Taxonomy" id="568899"/>
    <lineage>
        <taxon>Bacteria</taxon>
        <taxon>Bacillati</taxon>
        <taxon>Bacillota</taxon>
        <taxon>Bacilli</taxon>
        <taxon>Bacillales</taxon>
        <taxon>Bacillaceae</taxon>
        <taxon>Alteribacillus</taxon>
    </lineage>
</organism>
<evidence type="ECO:0000313" key="1">
    <source>
        <dbReference type="EMBL" id="SDH86076.1"/>
    </source>
</evidence>
<proteinExistence type="predicted"/>
<dbReference type="Proteomes" id="UP000199163">
    <property type="component" value="Unassembled WGS sequence"/>
</dbReference>
<sequence>MREDKRVHSISRVDKSGNSDVDVTVNIDTSALAYAYACMMYAEGKLNKRQFDHMVREMDQLYDRKEYTRRFQKEETRKPVPWLFT</sequence>
<dbReference type="AlphaFoldDB" id="A0A1G8FVT5"/>